<proteinExistence type="predicted"/>
<dbReference type="Pfam" id="PF18413">
    <property type="entry name" value="Neuraminidase"/>
    <property type="match status" value="1"/>
</dbReference>
<dbReference type="EMBL" id="CP098755">
    <property type="protein sequence ID" value="USG65946.1"/>
    <property type="molecule type" value="Genomic_DNA"/>
</dbReference>
<accession>A0ABY4WFL0</accession>
<gene>
    <name evidence="5" type="ORF">NDK47_00895</name>
</gene>
<name>A0ABY4WFL0_9BACL</name>
<feature type="domain" description="Tc toxin complex TcA C-terminal TcB-binding" evidence="2">
    <location>
        <begin position="2393"/>
        <end position="2685"/>
    </location>
</feature>
<dbReference type="InterPro" id="IPR041079">
    <property type="entry name" value="Neuraminidase-like"/>
</dbReference>
<sequence>MGSQRDRIQHLDQFYQQNEEFQLLHFDFYDPQKTASLNWAGLDQEGIQTELKAYQRVMRVYPDQQVAKELLEQGLDSAHKIAAIPEHRFVREYAQFFQGDETKAKEAHQRAVHIKTAIRQVYGVVKDMIASPHYRAANFSTDNPELDSYYQNIPSYQDLFGSLDYLECEECLSIFSPAAYFLDLMRITDEYITDPNLNPVRNIPDGYTLRERRPDLFDLKLTCANTFSEIPYVQVVNRVLQKKIEERKEKEDAYQVLATAKYPFSLPYERPPSQIRVYLQKLGTSVSELYQTLQVESGAAEQVLPLDTAREALGLTMIQFERVTRPDKSETGLTEAYGYELPISRYLPQKMEGKVRHNANEEILLGNGTRFTKDVAIGDRIQVGNEVRMVAELLSDTQLKVDRPWKTVQVDNECTKVTKDGLDVVDVFLKRTGLTREELDQLIHQNLSPQEWKDGVGKTLYINATEEELPPLRIHADDHPIQRISGLSLDRLDRLNRFIRLAKKLGWSYADLNWAMAALQAKEITPLFIQQVAALQQLHKTTELSLEALTACLYPMKTIGRGNDQQPQDFFDRVFNNPILLHGENPYKNDHVPFHPFRVPAAKWKIEDESEGNGIIRNRLRAALTISNQDLTTVAVFVHSLAGEGEADTLSLTLDNLSWLYRITMMSRQLDLTIDEYLNLLGLLFYPERDYRTPGKDALQPTLDVLTQTLDAAAWAQAGSYDLYQLKYLSTGKTSPAFQQGYEEKSIAPFISNLAMAAKGSHLQPNQLKAGSLTTEQADQLYQLLISHEIISEHGIFRKYEFVYENAATLVPLELHNSVWFAGYTERSFVTMNQSINLEESGDVYTALLEQEQAILVRLESGITVLSSHFTEKTDLSFLLSLFAGDENKVDLVRSHLLQTRQIIGRLLELWQKTMELQKSYLVKGMVDFLQGTIPLTEALLPFASTASGLREYLVSFLTPSAADQEPSPQVISFIDVLARLQQLAELLELNPVQAGFITTHDNAKHFGIKDLVYPSFAEMKLLSAYKKLVKAFADDEDRLLSYFSEKDREKKLAILAEATGWQETQIGKVIDYFWSNRPTAEKPEATVAGLVRMKSVFDQASLLGASVDVVLKYGSLSHLGLTDEGGKINQQNWEQYDKLAQASIDLLQAKYGEERFAVLNREAVDQIHTLSRDSLLSYALWIIHKQDERIATPADLFKYLLIDVEMGSCATTSLIAQGIASVQLYMQRARMMLEEGIVETKVPTIWWTWVSNYRLWEANRKIFLYPENYIDPTLRKTATPDFQKLSDDILQNNITHENVEKPFQDYISKLLVLGSLEHVASYHCRRIDPRNGEEKDTVFFFGRTNTQPYTYYFRFLDNGKSWGPWEEIKLSIPAQHLSPVYAFGRLFIFWTEFDIGKSNAIKNQESSTQTVNKASLKYSFLNHGEWVPPQTLLDEVVINAYPANYDALTTEEMKNLLNENNHFWQEPYALTTGTGIVGAGKISFSEGAQIVRGELTQFDREIRPGDRIRSMGEERVVAEVKNATTLVVREPWSTGVEHALYKIIPATNSNRFAPFIGQGTVEITAGLRLVSGKNTRFTEQFVYGDKIVVGDESRVIIYIKNDTEMLVDSDWLADHHESFTIVPRRSGNEQLLVIYGGALASNVERPVVKPPTVENKDRDSFIDQRNAVNHNMYNSLRLAKKASPSVENIPGIVAVGPSVMLDGNLIKSKKRLHLPDYRYSAGSNPQPYQFSLRRNQELLRVEYGKNLLESNYWGNNIPGTHNAFRNEPALAGVNLLYYVSEEKSALRNVTNQPGWMIFSSGDESFLVRPEGMEINKLSDLIYLQPSPMPPDMLSNQILSTDAYVTKPLAIEKLKFTFTRLTTNTISMLSQKLFAGGLDNLLTIESQMLQELPFSRFYPPPGSTPPASVIPPAQTTMDFDGAYGLYFWEIFFHAPFLIAARLSENNRFEDAKRWMQYIFNPTQAPSQWENAASNERFWRFLPFRAVKNESIREILTSKEQIARYNYDPFDPDTIASQRQVAYAKTIVMRYIDNLISWGDYLFAQDTSESVNQATQLYLLAADLLGERPQSKGKRPTPEPKNFLEIQKEYQGKEIPQFLIDLENSSQSGWTASGYYRDVPFNDIPSYFCVPENADFIKYWDRVEDRLYKIRHCMNLDGLVRSLSLFAPPIDPRVLIRAIAAGGFGMALSSQVAPTLFSYRFEYLLEKAKALTGQLSALGSSLLSALEKKDAELLNLLRVQQEKTLLKMTTAIKEAEVAETRSTHKVLTENLNSATYRYQHYANLVKVGISAREQSSLDAALAAAVFNVLGVGTKTAASIAYAVPQVGSPFAMTYGGVQIGNMLNAASGVLEMGATISTAISQQTLTMAGYDRRLEDWTLQEKLASYEINQLKEQIKANEFRQKIAEQSLTIHLESIKQNEATELFYKDKFTNKELYQWLANRLSSVYFQTYTLAYDLALAAQRSYQFEFDTNRSFINFGYWDDRYKGLGAADGLLLALHQMENASIEANRRPLEIEKTISLSQLNPKALLDLKEKGECHFEWSERLFDFDFPGHYARKIKSVSVSIPAVVGPYQNIKATLTQLSNHLVLKSDQSGVDAINFLLGGKKVQEPGADVLRSNWWSNQQVVLSRGVNDNGLFEMSSNDSRYLPFEGTGAVSTWKLSMPKATNRLNFDTITDVIFTLRYTAYNGGELFAEKVRTLPAMQPVSGVGYFNLRQMYAENWFAFLQNHSSAAVQSLIFEIPNFVPPHIDGAKCTGFYIKLDTVGSQPGSYLTLQLTNSLSIDVQLGENNDFAYSFKANGKEQPAISKILGERRGVHFQLAATPEELKEGHFLDPTKLQNIQLILYYDGSLST</sequence>
<dbReference type="InterPro" id="IPR046839">
    <property type="entry name" value="ABC_toxin_N"/>
</dbReference>
<evidence type="ECO:0000313" key="5">
    <source>
        <dbReference type="EMBL" id="USG65946.1"/>
    </source>
</evidence>
<evidence type="ECO:0000259" key="3">
    <source>
        <dbReference type="Pfam" id="PF18413"/>
    </source>
</evidence>
<dbReference type="Pfam" id="PF20220">
    <property type="entry name" value="ABC_toxin_N"/>
    <property type="match status" value="1"/>
</dbReference>
<dbReference type="InterPro" id="IPR018003">
    <property type="entry name" value="Insecticidal_toxin/plasmid_vir"/>
</dbReference>
<evidence type="ECO:0000313" key="6">
    <source>
        <dbReference type="Proteomes" id="UP001056500"/>
    </source>
</evidence>
<feature type="domain" description="Neuraminidase-like" evidence="3">
    <location>
        <begin position="1317"/>
        <end position="1445"/>
    </location>
</feature>
<dbReference type="InterPro" id="IPR040840">
    <property type="entry name" value="TcA_TcB_BD"/>
</dbReference>
<feature type="domain" description="ABC toxin N-terminal" evidence="4">
    <location>
        <begin position="1166"/>
        <end position="1286"/>
    </location>
</feature>
<organism evidence="5 6">
    <name type="scientific">Brevibacillus ruminantium</name>
    <dbReference type="NCBI Taxonomy" id="2950604"/>
    <lineage>
        <taxon>Bacteria</taxon>
        <taxon>Bacillati</taxon>
        <taxon>Bacillota</taxon>
        <taxon>Bacilli</taxon>
        <taxon>Bacillales</taxon>
        <taxon>Paenibacillaceae</taxon>
        <taxon>Brevibacillus</taxon>
    </lineage>
</organism>
<protein>
    <submittedName>
        <fullName evidence="5">Neuraminidase-like domain-containing protein</fullName>
    </submittedName>
</protein>
<evidence type="ECO:0000259" key="4">
    <source>
        <dbReference type="Pfam" id="PF20220"/>
    </source>
</evidence>
<reference evidence="5" key="1">
    <citation type="submission" date="2022-06" db="EMBL/GenBank/DDBJ databases">
        <title>Genome sequencing of Brevibacillus sp. BB3-R1.</title>
        <authorList>
            <person name="Heo J."/>
            <person name="Lee D."/>
            <person name="Won M."/>
            <person name="Han B.-H."/>
            <person name="Hong S.-B."/>
            <person name="Kwon S.-W."/>
        </authorList>
    </citation>
    <scope>NUCLEOTIDE SEQUENCE</scope>
    <source>
        <strain evidence="5">BB3-R1</strain>
    </source>
</reference>
<evidence type="ECO:0000259" key="2">
    <source>
        <dbReference type="Pfam" id="PF18276"/>
    </source>
</evidence>
<dbReference type="Proteomes" id="UP001056500">
    <property type="component" value="Chromosome"/>
</dbReference>
<keyword evidence="6" id="KW-1185">Reference proteome</keyword>
<dbReference type="Pfam" id="PF03538">
    <property type="entry name" value="VRP1"/>
    <property type="match status" value="1"/>
</dbReference>
<keyword evidence="1" id="KW-0843">Virulence</keyword>
<dbReference type="Pfam" id="PF18276">
    <property type="entry name" value="TcA_TcB_BD"/>
    <property type="match status" value="1"/>
</dbReference>
<dbReference type="RefSeq" id="WP_251873030.1">
    <property type="nucleotide sequence ID" value="NZ_CP098755.1"/>
</dbReference>
<evidence type="ECO:0000256" key="1">
    <source>
        <dbReference type="ARBA" id="ARBA00023026"/>
    </source>
</evidence>